<comment type="caution">
    <text evidence="1">The sequence shown here is derived from an EMBL/GenBank/DDBJ whole genome shotgun (WGS) entry which is preliminary data.</text>
</comment>
<accession>E6PSL4</accession>
<gene>
    <name evidence="1" type="ORF">CARN2_3397</name>
</gene>
<proteinExistence type="predicted"/>
<organism evidence="1">
    <name type="scientific">mine drainage metagenome</name>
    <dbReference type="NCBI Taxonomy" id="410659"/>
    <lineage>
        <taxon>unclassified sequences</taxon>
        <taxon>metagenomes</taxon>
        <taxon>ecological metagenomes</taxon>
    </lineage>
</organism>
<dbReference type="AlphaFoldDB" id="E6PSL4"/>
<dbReference type="EMBL" id="CABM01000048">
    <property type="protein sequence ID" value="CBH97921.1"/>
    <property type="molecule type" value="Genomic_DNA"/>
</dbReference>
<protein>
    <submittedName>
        <fullName evidence="1">Putative methionine repressor</fullName>
    </submittedName>
</protein>
<sequence>MSMKKTDLVKNLAKKLDGKMKTAGIPERFAQGAAAAKRERPTGPAAIKLEPVTCRLPPALAQRLRERAVAHEGGIHALMAQALQSWLTANPGN</sequence>
<name>E6PSL4_9ZZZZ</name>
<reference evidence="1" key="1">
    <citation type="submission" date="2009-10" db="EMBL/GenBank/DDBJ databases">
        <title>Diversity of trophic interactions inside an arsenic-rich microbial ecosystem.</title>
        <authorList>
            <person name="Bertin P.N."/>
            <person name="Heinrich-Salmeron A."/>
            <person name="Pelletier E."/>
            <person name="Goulhen-Chollet F."/>
            <person name="Arsene-Ploetze F."/>
            <person name="Gallien S."/>
            <person name="Calteau A."/>
            <person name="Vallenet D."/>
            <person name="Casiot C."/>
            <person name="Chane-Woon-Ming B."/>
            <person name="Giloteaux L."/>
            <person name="Barakat M."/>
            <person name="Bonnefoy V."/>
            <person name="Bruneel O."/>
            <person name="Chandler M."/>
            <person name="Cleiss J."/>
            <person name="Duran R."/>
            <person name="Elbaz-Poulichet F."/>
            <person name="Fonknechten N."/>
            <person name="Lauga B."/>
            <person name="Mornico D."/>
            <person name="Ortet P."/>
            <person name="Schaeffer C."/>
            <person name="Siguier P."/>
            <person name="Alexander Thil Smith A."/>
            <person name="Van Dorsselaer A."/>
            <person name="Weissenbach J."/>
            <person name="Medigue C."/>
            <person name="Le Paslier D."/>
        </authorList>
    </citation>
    <scope>NUCLEOTIDE SEQUENCE</scope>
</reference>
<evidence type="ECO:0000313" key="1">
    <source>
        <dbReference type="EMBL" id="CBH97921.1"/>
    </source>
</evidence>